<dbReference type="AlphaFoldDB" id="A0AAV9HJJ5"/>
<keyword evidence="11" id="KW-1185">Reference proteome</keyword>
<sequence>MRRALLSLAALLGLAAAMPQAFSSSRQTPSGSLPKSFQWTSTGPLVAPMNDTRKIAGIKDPSVVLINGTYHVFASTAKEEGYSLVYLSFTDFDSAHLATQHYLDQSPVGEGYRAAPEVFYFAPHKLWYLIYQNGNAAYSTNPDISNPQGWTAPQNFYPAGRPKIIDDNIGDGYWVDMWVICDDQKCHLFSSDDNGQLYRSETDISKFPDGMTQPVIAMQEKREELYEASCVYSLPGKKGGYLLLVEAIGTDGNRWFRSWTADKIEGPWRGLANTEENPFARWNNVKFVGETGEWTRSISHGELIRTGSLDQRLEIDPCDMRFMYQGLDPGADWSVYNALPWRLGLITLDNPAC</sequence>
<dbReference type="EC" id="3.2.1.55" evidence="8"/>
<reference evidence="10" key="2">
    <citation type="submission" date="2023-06" db="EMBL/GenBank/DDBJ databases">
        <authorList>
            <consortium name="Lawrence Berkeley National Laboratory"/>
            <person name="Mondo S.J."/>
            <person name="Hensen N."/>
            <person name="Bonometti L."/>
            <person name="Westerberg I."/>
            <person name="Brannstrom I.O."/>
            <person name="Guillou S."/>
            <person name="Cros-Aarteil S."/>
            <person name="Calhoun S."/>
            <person name="Haridas S."/>
            <person name="Kuo A."/>
            <person name="Pangilinan J."/>
            <person name="Riley R."/>
            <person name="Labutti K."/>
            <person name="Andreopoulos B."/>
            <person name="Lipzen A."/>
            <person name="Chen C."/>
            <person name="Yanf M."/>
            <person name="Daum C."/>
            <person name="Ng V."/>
            <person name="Clum A."/>
            <person name="Steindorff A."/>
            <person name="Ohm R."/>
            <person name="Martin F."/>
            <person name="Silar P."/>
            <person name="Natvig D."/>
            <person name="Lalanne C."/>
            <person name="Gautier V."/>
            <person name="Ament-Velasquez S.L."/>
            <person name="Kruys A."/>
            <person name="Hutchinson M.I."/>
            <person name="Powell A.J."/>
            <person name="Barry K."/>
            <person name="Miller A.N."/>
            <person name="Grigoriev I.V."/>
            <person name="Debuchy R."/>
            <person name="Gladieux P."/>
            <person name="Thoren M.H."/>
            <person name="Johannesson H."/>
        </authorList>
    </citation>
    <scope>NUCLEOTIDE SEQUENCE</scope>
    <source>
        <strain evidence="10">PSN324</strain>
    </source>
</reference>
<evidence type="ECO:0000256" key="5">
    <source>
        <dbReference type="ARBA" id="ARBA00022729"/>
    </source>
</evidence>
<protein>
    <recommendedName>
        <fullName evidence="8">Alpha-L-arabinofuranosidase</fullName>
        <ecNumber evidence="8">3.2.1.55</ecNumber>
    </recommendedName>
</protein>
<evidence type="ECO:0000313" key="10">
    <source>
        <dbReference type="EMBL" id="KAK4460508.1"/>
    </source>
</evidence>
<reference evidence="10" key="1">
    <citation type="journal article" date="2023" name="Mol. Phylogenet. Evol.">
        <title>Genome-scale phylogeny and comparative genomics of the fungal order Sordariales.</title>
        <authorList>
            <person name="Hensen N."/>
            <person name="Bonometti L."/>
            <person name="Westerberg I."/>
            <person name="Brannstrom I.O."/>
            <person name="Guillou S."/>
            <person name="Cros-Aarteil S."/>
            <person name="Calhoun S."/>
            <person name="Haridas S."/>
            <person name="Kuo A."/>
            <person name="Mondo S."/>
            <person name="Pangilinan J."/>
            <person name="Riley R."/>
            <person name="LaButti K."/>
            <person name="Andreopoulos B."/>
            <person name="Lipzen A."/>
            <person name="Chen C."/>
            <person name="Yan M."/>
            <person name="Daum C."/>
            <person name="Ng V."/>
            <person name="Clum A."/>
            <person name="Steindorff A."/>
            <person name="Ohm R.A."/>
            <person name="Martin F."/>
            <person name="Silar P."/>
            <person name="Natvig D.O."/>
            <person name="Lalanne C."/>
            <person name="Gautier V."/>
            <person name="Ament-Velasquez S.L."/>
            <person name="Kruys A."/>
            <person name="Hutchinson M.I."/>
            <person name="Powell A.J."/>
            <person name="Barry K."/>
            <person name="Miller A.N."/>
            <person name="Grigoriev I.V."/>
            <person name="Debuchy R."/>
            <person name="Gladieux P."/>
            <person name="Hiltunen Thoren M."/>
            <person name="Johannesson H."/>
        </authorList>
    </citation>
    <scope>NUCLEOTIDE SEQUENCE</scope>
    <source>
        <strain evidence="10">PSN324</strain>
    </source>
</reference>
<dbReference type="InterPro" id="IPR005193">
    <property type="entry name" value="GH62_arabinosidase"/>
</dbReference>
<evidence type="ECO:0000256" key="2">
    <source>
        <dbReference type="ARBA" id="ARBA00004613"/>
    </source>
</evidence>
<comment type="subcellular location">
    <subcellularLocation>
        <location evidence="2 8">Secreted</location>
    </subcellularLocation>
</comment>
<keyword evidence="7 8" id="KW-0326">Glycosidase</keyword>
<dbReference type="PANTHER" id="PTHR40631:SF2">
    <property type="entry name" value="ALPHA-L-ARABINOFURANOSIDASE"/>
    <property type="match status" value="1"/>
</dbReference>
<comment type="similarity">
    <text evidence="3 8">Belongs to the glycosyl hydrolase 62 family.</text>
</comment>
<comment type="function">
    <text evidence="8">Alpha-L-arabinofuranosidase involved in the hydrolysis of xylan, a major structural heterogeneous polysaccharide found in plant biomass representing the second most abundant polysaccharide in the biosphere, after cellulose.</text>
</comment>
<dbReference type="CDD" id="cd08987">
    <property type="entry name" value="GH62"/>
    <property type="match status" value="1"/>
</dbReference>
<dbReference type="Proteomes" id="UP001321749">
    <property type="component" value="Unassembled WGS sequence"/>
</dbReference>
<keyword evidence="4 8" id="KW-0964">Secreted</keyword>
<dbReference type="InterPro" id="IPR023296">
    <property type="entry name" value="Glyco_hydro_beta-prop_sf"/>
</dbReference>
<dbReference type="GO" id="GO:0046556">
    <property type="term" value="F:alpha-L-arabinofuranosidase activity"/>
    <property type="evidence" value="ECO:0007669"/>
    <property type="project" value="UniProtKB-UniRule"/>
</dbReference>
<dbReference type="GO" id="GO:0046373">
    <property type="term" value="P:L-arabinose metabolic process"/>
    <property type="evidence" value="ECO:0007669"/>
    <property type="project" value="UniProtKB-UniRule"/>
</dbReference>
<evidence type="ECO:0000256" key="8">
    <source>
        <dbReference type="RuleBase" id="RU368117"/>
    </source>
</evidence>
<keyword evidence="5 8" id="KW-0732">Signal</keyword>
<dbReference type="EMBL" id="MU865011">
    <property type="protein sequence ID" value="KAK4460508.1"/>
    <property type="molecule type" value="Genomic_DNA"/>
</dbReference>
<dbReference type="Gene3D" id="2.115.10.20">
    <property type="entry name" value="Glycosyl hydrolase domain, family 43"/>
    <property type="match status" value="1"/>
</dbReference>
<evidence type="ECO:0000256" key="6">
    <source>
        <dbReference type="ARBA" id="ARBA00022801"/>
    </source>
</evidence>
<evidence type="ECO:0000313" key="11">
    <source>
        <dbReference type="Proteomes" id="UP001321749"/>
    </source>
</evidence>
<dbReference type="SUPFAM" id="SSF75005">
    <property type="entry name" value="Arabinanase/levansucrase/invertase"/>
    <property type="match status" value="1"/>
</dbReference>
<comment type="catalytic activity">
    <reaction evidence="1 8">
        <text>Hydrolysis of terminal non-reducing alpha-L-arabinofuranoside residues in alpha-L-arabinosides.</text>
        <dbReference type="EC" id="3.2.1.55"/>
    </reaction>
</comment>
<dbReference type="GO" id="GO:0005576">
    <property type="term" value="C:extracellular region"/>
    <property type="evidence" value="ECO:0007669"/>
    <property type="project" value="UniProtKB-SubCell"/>
</dbReference>
<evidence type="ECO:0000256" key="3">
    <source>
        <dbReference type="ARBA" id="ARBA00007396"/>
    </source>
</evidence>
<feature type="chain" id="PRO_5043967585" description="Alpha-L-arabinofuranosidase" evidence="9">
    <location>
        <begin position="18"/>
        <end position="353"/>
    </location>
</feature>
<name>A0AAV9HJJ5_9PEZI</name>
<feature type="signal peptide" evidence="9">
    <location>
        <begin position="1"/>
        <end position="17"/>
    </location>
</feature>
<evidence type="ECO:0000256" key="1">
    <source>
        <dbReference type="ARBA" id="ARBA00001462"/>
    </source>
</evidence>
<accession>A0AAV9HJJ5</accession>
<dbReference type="Pfam" id="PF03664">
    <property type="entry name" value="Glyco_hydro_62"/>
    <property type="match status" value="1"/>
</dbReference>
<dbReference type="PANTHER" id="PTHR40631">
    <property type="entry name" value="ALPHA-L-ARABINOFURANOSIDASE AXHA-2-RELATED"/>
    <property type="match status" value="1"/>
</dbReference>
<evidence type="ECO:0000256" key="7">
    <source>
        <dbReference type="ARBA" id="ARBA00023295"/>
    </source>
</evidence>
<evidence type="ECO:0000256" key="4">
    <source>
        <dbReference type="ARBA" id="ARBA00022525"/>
    </source>
</evidence>
<proteinExistence type="inferred from homology"/>
<keyword evidence="6 8" id="KW-0378">Hydrolase</keyword>
<dbReference type="GO" id="GO:0045493">
    <property type="term" value="P:xylan catabolic process"/>
    <property type="evidence" value="ECO:0007669"/>
    <property type="project" value="UniProtKB-UniRule"/>
</dbReference>
<comment type="caution">
    <text evidence="10">The sequence shown here is derived from an EMBL/GenBank/DDBJ whole genome shotgun (WGS) entry which is preliminary data.</text>
</comment>
<gene>
    <name evidence="10" type="ORF">QBC42DRAFT_253415</name>
</gene>
<evidence type="ECO:0000256" key="9">
    <source>
        <dbReference type="SAM" id="SignalP"/>
    </source>
</evidence>
<organism evidence="10 11">
    <name type="scientific">Cladorrhinum samala</name>
    <dbReference type="NCBI Taxonomy" id="585594"/>
    <lineage>
        <taxon>Eukaryota</taxon>
        <taxon>Fungi</taxon>
        <taxon>Dikarya</taxon>
        <taxon>Ascomycota</taxon>
        <taxon>Pezizomycotina</taxon>
        <taxon>Sordariomycetes</taxon>
        <taxon>Sordariomycetidae</taxon>
        <taxon>Sordariales</taxon>
        <taxon>Podosporaceae</taxon>
        <taxon>Cladorrhinum</taxon>
    </lineage>
</organism>